<keyword evidence="3" id="KW-1185">Reference proteome</keyword>
<comment type="caution">
    <text evidence="2">The sequence shown here is derived from an EMBL/GenBank/DDBJ whole genome shotgun (WGS) entry which is preliminary data.</text>
</comment>
<evidence type="ECO:0000259" key="1">
    <source>
        <dbReference type="SMART" id="SM00382"/>
    </source>
</evidence>
<reference evidence="3" key="1">
    <citation type="submission" date="2015-03" db="EMBL/GenBank/DDBJ databases">
        <title>Draft genome sequence of a novel methanotroph (Sn10-6) isolated from flooded ricefield rhizosphere in India.</title>
        <authorList>
            <person name="Pandit P.S."/>
            <person name="Pore S.D."/>
            <person name="Arora P."/>
            <person name="Kapse N.G."/>
            <person name="Dhakephalkar P.K."/>
            <person name="Rahalkar M.C."/>
        </authorList>
    </citation>
    <scope>NUCLEOTIDE SEQUENCE [LARGE SCALE GENOMIC DNA]</scope>
    <source>
        <strain evidence="3">Sn10-6</strain>
    </source>
</reference>
<evidence type="ECO:0000313" key="2">
    <source>
        <dbReference type="EMBL" id="KJV06889.1"/>
    </source>
</evidence>
<gene>
    <name evidence="2" type="ORF">VZ94_08335</name>
</gene>
<dbReference type="Gene3D" id="3.40.50.300">
    <property type="entry name" value="P-loop containing nucleotide triphosphate hydrolases"/>
    <property type="match status" value="1"/>
</dbReference>
<dbReference type="InterPro" id="IPR003593">
    <property type="entry name" value="AAA+_ATPase"/>
</dbReference>
<dbReference type="CDD" id="cd00009">
    <property type="entry name" value="AAA"/>
    <property type="match status" value="1"/>
</dbReference>
<accession>A0A0F3IMW5</accession>
<dbReference type="InterPro" id="IPR027417">
    <property type="entry name" value="P-loop_NTPase"/>
</dbReference>
<evidence type="ECO:0000313" key="3">
    <source>
        <dbReference type="Proteomes" id="UP000033684"/>
    </source>
</evidence>
<feature type="non-terminal residue" evidence="2">
    <location>
        <position position="233"/>
    </location>
</feature>
<dbReference type="Proteomes" id="UP000033684">
    <property type="component" value="Unassembled WGS sequence"/>
</dbReference>
<dbReference type="EMBL" id="LAJX01000079">
    <property type="protein sequence ID" value="KJV06889.1"/>
    <property type="molecule type" value="Genomic_DNA"/>
</dbReference>
<reference evidence="2 3" key="2">
    <citation type="journal article" date="2016" name="Microb. Ecol.">
        <title>Genome Characteristics of a Novel Type I Methanotroph (Sn10-6) Isolated from a Flooded Indian Rice Field.</title>
        <authorList>
            <person name="Rahalkar M.C."/>
            <person name="Pandit P.S."/>
            <person name="Dhakephalkar P.K."/>
            <person name="Pore S."/>
            <person name="Arora P."/>
            <person name="Kapse N."/>
        </authorList>
    </citation>
    <scope>NUCLEOTIDE SEQUENCE [LARGE SCALE GENOMIC DNA]</scope>
    <source>
        <strain evidence="2 3">Sn10-6</strain>
    </source>
</reference>
<feature type="domain" description="AAA+ ATPase" evidence="1">
    <location>
        <begin position="38"/>
        <end position="179"/>
    </location>
</feature>
<dbReference type="InterPro" id="IPR050764">
    <property type="entry name" value="CbbQ/NirQ/NorQ/GpvN"/>
</dbReference>
<dbReference type="PANTHER" id="PTHR42759:SF1">
    <property type="entry name" value="MAGNESIUM-CHELATASE SUBUNIT CHLD"/>
    <property type="match status" value="1"/>
</dbReference>
<dbReference type="Pfam" id="PF07726">
    <property type="entry name" value="AAA_3"/>
    <property type="match status" value="1"/>
</dbReference>
<dbReference type="GO" id="GO:0016887">
    <property type="term" value="F:ATP hydrolysis activity"/>
    <property type="evidence" value="ECO:0007669"/>
    <property type="project" value="InterPro"/>
</dbReference>
<dbReference type="SMART" id="SM00382">
    <property type="entry name" value="AAA"/>
    <property type="match status" value="1"/>
</dbReference>
<name>A0A0F3IMW5_9GAMM</name>
<protein>
    <recommendedName>
        <fullName evidence="1">AAA+ ATPase domain-containing protein</fullName>
    </recommendedName>
</protein>
<dbReference type="InterPro" id="IPR011703">
    <property type="entry name" value="ATPase_AAA-3"/>
</dbReference>
<dbReference type="RefSeq" id="WP_045778876.1">
    <property type="nucleotide sequence ID" value="NZ_LAJX01000079.1"/>
</dbReference>
<dbReference type="PANTHER" id="PTHR42759">
    <property type="entry name" value="MOXR FAMILY PROTEIN"/>
    <property type="match status" value="1"/>
</dbReference>
<sequence length="233" mass="25951">MKITDKTEYLAQHVHEQLGKVIVGMDDIIHGLIIAWVAQGHVLLEGVPGLGKTLLAKALAQLINSHFGRIQGTADLMPSDITGIHIYNSEKHTFEFAPGPLFNRVVLVDEINRTGPKTQSALLQAMEENTVTLDRKTYPLPKDFFLLAAQNPYEFEGVYPLLESQLDRFLVKLNLTYPDAKTEALILSRYDKPGGGHQAALQSITPLAEHDLILAREQTATVHVDESLYRYVV</sequence>
<proteinExistence type="predicted"/>
<dbReference type="AlphaFoldDB" id="A0A0F3IMW5"/>
<dbReference type="SUPFAM" id="SSF52540">
    <property type="entry name" value="P-loop containing nucleoside triphosphate hydrolases"/>
    <property type="match status" value="1"/>
</dbReference>
<organism evidence="2 3">
    <name type="scientific">Methylocucumis oryzae</name>
    <dbReference type="NCBI Taxonomy" id="1632867"/>
    <lineage>
        <taxon>Bacteria</taxon>
        <taxon>Pseudomonadati</taxon>
        <taxon>Pseudomonadota</taxon>
        <taxon>Gammaproteobacteria</taxon>
        <taxon>Methylococcales</taxon>
        <taxon>Methylococcaceae</taxon>
        <taxon>Methylocucumis</taxon>
    </lineage>
</organism>
<dbReference type="GO" id="GO:0005524">
    <property type="term" value="F:ATP binding"/>
    <property type="evidence" value="ECO:0007669"/>
    <property type="project" value="InterPro"/>
</dbReference>